<dbReference type="Pfam" id="PF13669">
    <property type="entry name" value="Glyoxalase_4"/>
    <property type="match status" value="1"/>
</dbReference>
<evidence type="ECO:0000259" key="1">
    <source>
        <dbReference type="PROSITE" id="PS51819"/>
    </source>
</evidence>
<proteinExistence type="predicted"/>
<dbReference type="PATRIC" id="fig|742734.4.peg.4734"/>
<dbReference type="EMBL" id="ADLK01000031">
    <property type="protein sequence ID" value="KMW16364.1"/>
    <property type="molecule type" value="Genomic_DNA"/>
</dbReference>
<accession>A0A0J9BVV6</accession>
<evidence type="ECO:0000313" key="2">
    <source>
        <dbReference type="EMBL" id="KMW16364.1"/>
    </source>
</evidence>
<dbReference type="PROSITE" id="PS51819">
    <property type="entry name" value="VOC"/>
    <property type="match status" value="1"/>
</dbReference>
<evidence type="ECO:0000313" key="3">
    <source>
        <dbReference type="Proteomes" id="UP000037392"/>
    </source>
</evidence>
<gene>
    <name evidence="2" type="ORF">HMPREF9470_04418</name>
</gene>
<dbReference type="InterPro" id="IPR029068">
    <property type="entry name" value="Glyas_Bleomycin-R_OHBP_Dase"/>
</dbReference>
<dbReference type="InterPro" id="IPR037523">
    <property type="entry name" value="VOC_core"/>
</dbReference>
<sequence length="130" mass="14884">MILENRRQGHIGLATNDLEKDREWYISLGFRETGSFLTPAGEKVCFLDNGYTVYEMYQPCRPVAGSAAGKIDHLSFVSHDIEADYKTALEQGYQICTNGIEQIETFWKKGIRYFKLESPTGEMIEFCQIL</sequence>
<dbReference type="GeneID" id="93166000"/>
<dbReference type="Gene3D" id="3.10.180.10">
    <property type="entry name" value="2,3-Dihydroxybiphenyl 1,2-Dioxygenase, domain 1"/>
    <property type="match status" value="1"/>
</dbReference>
<dbReference type="SUPFAM" id="SSF54593">
    <property type="entry name" value="Glyoxalase/Bleomycin resistance protein/Dihydroxybiphenyl dioxygenase"/>
    <property type="match status" value="1"/>
</dbReference>
<protein>
    <recommendedName>
        <fullName evidence="1">VOC domain-containing protein</fullName>
    </recommendedName>
</protein>
<reference evidence="2 3" key="1">
    <citation type="submission" date="2011-04" db="EMBL/GenBank/DDBJ databases">
        <title>The Genome Sequence of Clostridium citroniae WAL-19142.</title>
        <authorList>
            <consortium name="The Broad Institute Genome Sequencing Platform"/>
            <person name="Earl A."/>
            <person name="Ward D."/>
            <person name="Feldgarden M."/>
            <person name="Gevers D."/>
            <person name="Warren Y.A."/>
            <person name="Tyrrell K.L."/>
            <person name="Citron D.M."/>
            <person name="Goldstein E.J."/>
            <person name="Daigneault M."/>
            <person name="Allen-Vercoe E."/>
            <person name="Young S.K."/>
            <person name="Zeng Q."/>
            <person name="Gargeya S."/>
            <person name="Fitzgerald M."/>
            <person name="Haas B."/>
            <person name="Abouelleil A."/>
            <person name="Alvarado L."/>
            <person name="Arachchi H.M."/>
            <person name="Berlin A."/>
            <person name="Brown A."/>
            <person name="Chapman S.B."/>
            <person name="Chen Z."/>
            <person name="Dunbar C."/>
            <person name="Freedman E."/>
            <person name="Gearin G."/>
            <person name="Gellesch M."/>
            <person name="Goldberg J."/>
            <person name="Griggs A."/>
            <person name="Gujja S."/>
            <person name="Heilman E.R."/>
            <person name="Heiman D."/>
            <person name="Howarth C."/>
            <person name="Larson L."/>
            <person name="Lui A."/>
            <person name="MacDonald P.J."/>
            <person name="Mehta T."/>
            <person name="Montmayeur A."/>
            <person name="Murphy C."/>
            <person name="Neiman D."/>
            <person name="Pearson M."/>
            <person name="Priest M."/>
            <person name="Roberts A."/>
            <person name="Saif S."/>
            <person name="Shea T."/>
            <person name="Shenoy N."/>
            <person name="Sisk P."/>
            <person name="Stolte C."/>
            <person name="Sykes S."/>
            <person name="White J."/>
            <person name="Yandava C."/>
            <person name="Wortman J."/>
            <person name="Nusbaum C."/>
            <person name="Birren B."/>
        </authorList>
    </citation>
    <scope>NUCLEOTIDE SEQUENCE [LARGE SCALE GENOMIC DNA]</scope>
    <source>
        <strain evidence="2 3">WAL-19142</strain>
    </source>
</reference>
<feature type="domain" description="VOC" evidence="1">
    <location>
        <begin position="7"/>
        <end position="129"/>
    </location>
</feature>
<dbReference type="AlphaFoldDB" id="A0A0J9BVV6"/>
<organism evidence="2 3">
    <name type="scientific">[Clostridium] citroniae WAL-19142</name>
    <dbReference type="NCBI Taxonomy" id="742734"/>
    <lineage>
        <taxon>Bacteria</taxon>
        <taxon>Bacillati</taxon>
        <taxon>Bacillota</taxon>
        <taxon>Clostridia</taxon>
        <taxon>Lachnospirales</taxon>
        <taxon>Lachnospiraceae</taxon>
        <taxon>Enterocloster</taxon>
    </lineage>
</organism>
<comment type="caution">
    <text evidence="2">The sequence shown here is derived from an EMBL/GenBank/DDBJ whole genome shotgun (WGS) entry which is preliminary data.</text>
</comment>
<dbReference type="Proteomes" id="UP000037392">
    <property type="component" value="Unassembled WGS sequence"/>
</dbReference>
<name>A0A0J9BVV6_9FIRM</name>
<dbReference type="RefSeq" id="WP_007870001.1">
    <property type="nucleotide sequence ID" value="NZ_KQ235882.1"/>
</dbReference>